<dbReference type="AlphaFoldDB" id="A0ABD3SCE8"/>
<proteinExistence type="predicted"/>
<evidence type="ECO:0000313" key="3">
    <source>
        <dbReference type="Proteomes" id="UP001530377"/>
    </source>
</evidence>
<feature type="region of interest" description="Disordered" evidence="1">
    <location>
        <begin position="901"/>
        <end position="945"/>
    </location>
</feature>
<organism evidence="2 3">
    <name type="scientific">Cyclostephanos tholiformis</name>
    <dbReference type="NCBI Taxonomy" id="382380"/>
    <lineage>
        <taxon>Eukaryota</taxon>
        <taxon>Sar</taxon>
        <taxon>Stramenopiles</taxon>
        <taxon>Ochrophyta</taxon>
        <taxon>Bacillariophyta</taxon>
        <taxon>Coscinodiscophyceae</taxon>
        <taxon>Thalassiosirophycidae</taxon>
        <taxon>Stephanodiscales</taxon>
        <taxon>Stephanodiscaceae</taxon>
        <taxon>Cyclostephanos</taxon>
    </lineage>
</organism>
<comment type="caution">
    <text evidence="2">The sequence shown here is derived from an EMBL/GenBank/DDBJ whole genome shotgun (WGS) entry which is preliminary data.</text>
</comment>
<keyword evidence="3" id="KW-1185">Reference proteome</keyword>
<feature type="compositionally biased region" description="Basic and acidic residues" evidence="1">
    <location>
        <begin position="933"/>
        <end position="945"/>
    </location>
</feature>
<reference evidence="2 3" key="1">
    <citation type="submission" date="2024-10" db="EMBL/GenBank/DDBJ databases">
        <title>Updated reference genomes for cyclostephanoid diatoms.</title>
        <authorList>
            <person name="Roberts W.R."/>
            <person name="Alverson A.J."/>
        </authorList>
    </citation>
    <scope>NUCLEOTIDE SEQUENCE [LARGE SCALE GENOMIC DNA]</scope>
    <source>
        <strain evidence="2 3">AJA228-03</strain>
    </source>
</reference>
<dbReference type="EMBL" id="JALLPB020000072">
    <property type="protein sequence ID" value="KAL3822199.1"/>
    <property type="molecule type" value="Genomic_DNA"/>
</dbReference>
<name>A0ABD3SCE8_9STRA</name>
<dbReference type="Proteomes" id="UP001530377">
    <property type="component" value="Unassembled WGS sequence"/>
</dbReference>
<feature type="region of interest" description="Disordered" evidence="1">
    <location>
        <begin position="16"/>
        <end position="52"/>
    </location>
</feature>
<evidence type="ECO:0000313" key="2">
    <source>
        <dbReference type="EMBL" id="KAL3822199.1"/>
    </source>
</evidence>
<feature type="compositionally biased region" description="Basic residues" evidence="1">
    <location>
        <begin position="27"/>
        <end position="37"/>
    </location>
</feature>
<sequence length="1148" mass="127480">MTQSFLGNRFFGHTKTPAAIIDDGRPRTKSSRRKKKRGESTTLPTGDKRSRTPVQFFVPAFDQDRRHFGYIEGLGGGEEENERGQHLPHRGRMIELPGSVMPGKWEALIMTDASGEEESRGYDGELQSLRISLRHSSASLNPLEAYYCGEETAPNGTIVSLINPSVNRVSSFVKQGIFTDEEIDFCIENEEKMSNDSSLFVSCLSLVTFGGFASCSESLNDAYDCSKAMLSGCSWPNDGKLDRHVLHKIIPGENDSEVTGVLFLCRINFENGYSFLLSHDDELRVAAIDESILCEHLNYAGSGDGEIVTRYVEQQNEIYEMRDDSSRKQNDISGGNKLDSVELSIVISNNTQEDDLMNNEGRQTEKKVQSNLLLKETMSQCAKSDCEARKVRESAQLSEDRPGMDVSMQDILEHENERIDNSASERTKVEMEVSALREMICELGQKETALSNQLKEAKKKETSKTASVEADTVLANGDKKMSIGLSSKESAPDEGSKKVIDLPEGDAYSECEMMYDGKFASDKKSESLGSEFLRNGTLSCSLSLYNASRRQDDECVLQDDLIDKEKVVISGCRGGEQEKTLTAEYEDFEKRRQIVKYLLLKEDVLNEAVVASRRCEEARRRWNSDGGSAGFCTVPMPTQIISRRNFPATMEIQDTEVKVAAADLQESETVLSRNNSQLKMGATTKYFHPTTAKKRKDSSIKLSSSAKKRKMAVVADLFSETDSLFGCKIIEPPGARKQKRKTSNNTNVCESKTYAINSNCVPKSVSKNLDDQGKSPFAIAEANCVSSANAALIERLYTFQRLNSFQRLLFLEGRNSEDDHAVGGKRQSRRSDRVRQQSKFFHQDSFQVGIRNVNDNYDDVTNSDGPLAMRCNKSSRSPAFRGKKQYPADSIAELQKSSRLAGSKGIWKKKRRGGRQQSPRCSSPNTHNVTTVGKEEKAVETKDTSDNDVIDVEVLGTRHNQACTVNVHDNFGIAGSNPDDQSINTASGASCSFGSGNNDTNASSVQPLYDVYFGLNDEESAAHHSLFMLEYTSNEYQSLHDVYFGQESVVGADGEEEYVRLPTHGVYFGLDDTHSLAESQLGMISLTEPIAEISFHDSYFGQETYSDEVSGVHLNESEKVTTRIPRCTIRSKPIFVMALIAGMIARAL</sequence>
<gene>
    <name evidence="2" type="ORF">ACHAXA_008215</name>
</gene>
<accession>A0ABD3SCE8</accession>
<feature type="compositionally biased region" description="Polar residues" evidence="1">
    <location>
        <begin position="921"/>
        <end position="931"/>
    </location>
</feature>
<evidence type="ECO:0000256" key="1">
    <source>
        <dbReference type="SAM" id="MobiDB-lite"/>
    </source>
</evidence>
<protein>
    <submittedName>
        <fullName evidence="2">Uncharacterized protein</fullName>
    </submittedName>
</protein>